<evidence type="ECO:0000313" key="4">
    <source>
        <dbReference type="EMBL" id="MCD7455657.1"/>
    </source>
</evidence>
<keyword evidence="5" id="KW-1185">Reference proteome</keyword>
<dbReference type="CDD" id="cd22911">
    <property type="entry name" value="HFD_H3"/>
    <property type="match status" value="1"/>
</dbReference>
<evidence type="ECO:0000259" key="3">
    <source>
        <dbReference type="Pfam" id="PF00125"/>
    </source>
</evidence>
<dbReference type="SMART" id="SM00428">
    <property type="entry name" value="H3"/>
    <property type="match status" value="1"/>
</dbReference>
<evidence type="ECO:0000256" key="2">
    <source>
        <dbReference type="ARBA" id="ARBA00022990"/>
    </source>
</evidence>
<reference evidence="4 5" key="1">
    <citation type="journal article" date="2021" name="BMC Genomics">
        <title>Datura genome reveals duplications of psychoactive alkaloid biosynthetic genes and high mutation rate following tissue culture.</title>
        <authorList>
            <person name="Rajewski A."/>
            <person name="Carter-House D."/>
            <person name="Stajich J."/>
            <person name="Litt A."/>
        </authorList>
    </citation>
    <scope>NUCLEOTIDE SEQUENCE [LARGE SCALE GENOMIC DNA]</scope>
    <source>
        <strain evidence="4">AR-01</strain>
    </source>
</reference>
<comment type="caution">
    <text evidence="4">The sequence shown here is derived from an EMBL/GenBank/DDBJ whole genome shotgun (WGS) entry which is preliminary data.</text>
</comment>
<dbReference type="InterPro" id="IPR000164">
    <property type="entry name" value="Histone_H3/CENP-A"/>
</dbReference>
<keyword evidence="2" id="KW-0007">Acetylation</keyword>
<comment type="similarity">
    <text evidence="1">Belongs to the histone H3 family.</text>
</comment>
<dbReference type="Pfam" id="PF00125">
    <property type="entry name" value="Histone"/>
    <property type="match status" value="1"/>
</dbReference>
<gene>
    <name evidence="4" type="primary">HTR4_2</name>
    <name evidence="4" type="ORF">HAX54_029050</name>
</gene>
<feature type="domain" description="Core Histone H2A/H2B/H3" evidence="3">
    <location>
        <begin position="46"/>
        <end position="151"/>
    </location>
</feature>
<organism evidence="4 5">
    <name type="scientific">Datura stramonium</name>
    <name type="common">Jimsonweed</name>
    <name type="synonym">Common thornapple</name>
    <dbReference type="NCBI Taxonomy" id="4076"/>
    <lineage>
        <taxon>Eukaryota</taxon>
        <taxon>Viridiplantae</taxon>
        <taxon>Streptophyta</taxon>
        <taxon>Embryophyta</taxon>
        <taxon>Tracheophyta</taxon>
        <taxon>Spermatophyta</taxon>
        <taxon>Magnoliopsida</taxon>
        <taxon>eudicotyledons</taxon>
        <taxon>Gunneridae</taxon>
        <taxon>Pentapetalae</taxon>
        <taxon>asterids</taxon>
        <taxon>lamiids</taxon>
        <taxon>Solanales</taxon>
        <taxon>Solanaceae</taxon>
        <taxon>Solanoideae</taxon>
        <taxon>Datureae</taxon>
        <taxon>Datura</taxon>
    </lineage>
</organism>
<evidence type="ECO:0000313" key="5">
    <source>
        <dbReference type="Proteomes" id="UP000823775"/>
    </source>
</evidence>
<dbReference type="InterPro" id="IPR007125">
    <property type="entry name" value="H2A/H2B/H3"/>
</dbReference>
<dbReference type="SUPFAM" id="SSF47113">
    <property type="entry name" value="Histone-fold"/>
    <property type="match status" value="1"/>
</dbReference>
<dbReference type="EMBL" id="JACEIK010000359">
    <property type="protein sequence ID" value="MCD7455657.1"/>
    <property type="molecule type" value="Genomic_DNA"/>
</dbReference>
<dbReference type="PANTHER" id="PTHR11426">
    <property type="entry name" value="HISTONE H3"/>
    <property type="match status" value="1"/>
</dbReference>
<dbReference type="Proteomes" id="UP000823775">
    <property type="component" value="Unassembled WGS sequence"/>
</dbReference>
<sequence>MARTKKVAHRSIGGKTPMKHLVTKAARKYAPPTDGVKKPHRYQPSAVVLSEIRKYQKSTELLIRKLPFGRLVREIAQNFKVEKFPFSAILVVKYNCGEDDIDLRFQGHAVLALQEAAEAYLVGLFEEAHLCAIHAKRVTIMPKDILLARRIRGERTQFDQ</sequence>
<keyword evidence="4" id="KW-0675">Receptor</keyword>
<name>A0ABS8SA45_DATST</name>
<proteinExistence type="inferred from homology"/>
<dbReference type="PROSITE" id="PS00959">
    <property type="entry name" value="HISTONE_H3_2"/>
    <property type="match status" value="1"/>
</dbReference>
<dbReference type="PRINTS" id="PR00622">
    <property type="entry name" value="HISTONEH3"/>
</dbReference>
<accession>A0ABS8SA45</accession>
<dbReference type="InterPro" id="IPR009072">
    <property type="entry name" value="Histone-fold"/>
</dbReference>
<evidence type="ECO:0000256" key="1">
    <source>
        <dbReference type="ARBA" id="ARBA00010343"/>
    </source>
</evidence>
<dbReference type="Gene3D" id="1.10.20.10">
    <property type="entry name" value="Histone, subunit A"/>
    <property type="match status" value="1"/>
</dbReference>
<protein>
    <submittedName>
        <fullName evidence="4">5-hydroxytryptamine receptor 4</fullName>
    </submittedName>
</protein>